<accession>A0A8J7TLC7</accession>
<gene>
    <name evidence="3" type="ORF">J0M35_04965</name>
</gene>
<dbReference type="Gene3D" id="1.25.40.10">
    <property type="entry name" value="Tetratricopeptide repeat domain"/>
    <property type="match status" value="1"/>
</dbReference>
<comment type="caution">
    <text evidence="3">The sequence shown here is derived from an EMBL/GenBank/DDBJ whole genome shotgun (WGS) entry which is preliminary data.</text>
</comment>
<sequence>MKRQSYFCTSILPLSLSIGISLGISLWLPRSLTLLIPLSLNLALAALFLAAPQAHSQPASDRLPASESQTSSNNQAPASSQPEEIGDRPMTFESAERKHARACIKVGKYRDAVYFLDRHIRRHPQDGRVLVNLGYCLEKLKEPEKAQRYYSQAMQWGDAQDKVYAEAALARLPHLEKQTPRYLKSEKDGSAETKVRFIRGARYIKIETKMQGRPLEMIFEPEAHSTISIDQLRALGLPAPTGKYVDFTPVIGGSDVKYWLVKVNLTIGSITLKDYEMMVLEKSHDEPILGQPFVGQYSFKVDPEANTITFKAKAGGKASSQSIQSICLPPKI</sequence>
<dbReference type="InterPro" id="IPR021109">
    <property type="entry name" value="Peptidase_aspartic_dom_sf"/>
</dbReference>
<dbReference type="EMBL" id="JAFLCK010000005">
    <property type="protein sequence ID" value="MBN8659690.1"/>
    <property type="molecule type" value="Genomic_DNA"/>
</dbReference>
<evidence type="ECO:0000256" key="1">
    <source>
        <dbReference type="SAM" id="MobiDB-lite"/>
    </source>
</evidence>
<organism evidence="3 4">
    <name type="scientific">Candidatus Obscuribacter phosphatis</name>
    <dbReference type="NCBI Taxonomy" id="1906157"/>
    <lineage>
        <taxon>Bacteria</taxon>
        <taxon>Bacillati</taxon>
        <taxon>Candidatus Melainabacteria</taxon>
        <taxon>Candidatus Obscuribacterales</taxon>
        <taxon>Candidatus Obscuribacteraceae</taxon>
        <taxon>Candidatus Obscuribacter</taxon>
    </lineage>
</organism>
<dbReference type="SUPFAM" id="SSF48452">
    <property type="entry name" value="TPR-like"/>
    <property type="match status" value="1"/>
</dbReference>
<evidence type="ECO:0000313" key="4">
    <source>
        <dbReference type="Proteomes" id="UP000664277"/>
    </source>
</evidence>
<evidence type="ECO:0008006" key="5">
    <source>
        <dbReference type="Google" id="ProtNLM"/>
    </source>
</evidence>
<dbReference type="Proteomes" id="UP000664277">
    <property type="component" value="Unassembled WGS sequence"/>
</dbReference>
<protein>
    <recommendedName>
        <fullName evidence="5">Tetratricopeptide repeat protein</fullName>
    </recommendedName>
</protein>
<dbReference type="InterPro" id="IPR011990">
    <property type="entry name" value="TPR-like_helical_dom_sf"/>
</dbReference>
<feature type="transmembrane region" description="Helical" evidence="2">
    <location>
        <begin position="7"/>
        <end position="28"/>
    </location>
</feature>
<reference evidence="3" key="1">
    <citation type="submission" date="2021-02" db="EMBL/GenBank/DDBJ databases">
        <title>Genome-Resolved Metagenomics of a Microbial Community Performing Photosynthetic Biological Nutrient Removal.</title>
        <authorList>
            <person name="Mcdaniel E.A."/>
        </authorList>
    </citation>
    <scope>NUCLEOTIDE SEQUENCE</scope>
    <source>
        <strain evidence="3">UWPOB_OBS1</strain>
    </source>
</reference>
<evidence type="ECO:0000256" key="2">
    <source>
        <dbReference type="SAM" id="Phobius"/>
    </source>
</evidence>
<dbReference type="Gene3D" id="2.40.70.10">
    <property type="entry name" value="Acid Proteases"/>
    <property type="match status" value="1"/>
</dbReference>
<dbReference type="AlphaFoldDB" id="A0A8J7TLC7"/>
<keyword evidence="2" id="KW-0472">Membrane</keyword>
<feature type="compositionally biased region" description="Polar residues" evidence="1">
    <location>
        <begin position="66"/>
        <end position="82"/>
    </location>
</feature>
<keyword evidence="2" id="KW-0812">Transmembrane</keyword>
<keyword evidence="2" id="KW-1133">Transmembrane helix</keyword>
<proteinExistence type="predicted"/>
<evidence type="ECO:0000313" key="3">
    <source>
        <dbReference type="EMBL" id="MBN8659690.1"/>
    </source>
</evidence>
<feature type="region of interest" description="Disordered" evidence="1">
    <location>
        <begin position="58"/>
        <end position="87"/>
    </location>
</feature>
<name>A0A8J7TLC7_9BACT</name>